<dbReference type="RefSeq" id="WP_283443055.1">
    <property type="nucleotide sequence ID" value="NZ_FXUL01000011.1"/>
</dbReference>
<feature type="domain" description="UvrD-like helicase C-terminal" evidence="2">
    <location>
        <begin position="484"/>
        <end position="531"/>
    </location>
</feature>
<accession>A0ABY1QBI5</accession>
<dbReference type="EMBL" id="FXUL01000011">
    <property type="protein sequence ID" value="SMP65610.1"/>
    <property type="molecule type" value="Genomic_DNA"/>
</dbReference>
<protein>
    <recommendedName>
        <fullName evidence="1">DNA 3'-5' helicase II</fullName>
    </recommendedName>
</protein>
<proteinExistence type="predicted"/>
<dbReference type="SUPFAM" id="SSF52540">
    <property type="entry name" value="P-loop containing nucleoside triphosphate hydrolases"/>
    <property type="match status" value="1"/>
</dbReference>
<dbReference type="InterPro" id="IPR000212">
    <property type="entry name" value="DNA_helicase_UvrD/REP"/>
</dbReference>
<keyword evidence="4" id="KW-1185">Reference proteome</keyword>
<evidence type="ECO:0000313" key="3">
    <source>
        <dbReference type="EMBL" id="SMP65610.1"/>
    </source>
</evidence>
<comment type="caution">
    <text evidence="3">The sequence shown here is derived from an EMBL/GenBank/DDBJ whole genome shotgun (WGS) entry which is preliminary data.</text>
</comment>
<organism evidence="3 4">
    <name type="scientific">Noviherbaspirillum suwonense</name>
    <dbReference type="NCBI Taxonomy" id="1224511"/>
    <lineage>
        <taxon>Bacteria</taxon>
        <taxon>Pseudomonadati</taxon>
        <taxon>Pseudomonadota</taxon>
        <taxon>Betaproteobacteria</taxon>
        <taxon>Burkholderiales</taxon>
        <taxon>Oxalobacteraceae</taxon>
        <taxon>Noviherbaspirillum</taxon>
    </lineage>
</organism>
<dbReference type="InterPro" id="IPR027785">
    <property type="entry name" value="UvrD-like_helicase_C"/>
</dbReference>
<dbReference type="PANTHER" id="PTHR11070">
    <property type="entry name" value="UVRD / RECB / PCRA DNA HELICASE FAMILY MEMBER"/>
    <property type="match status" value="1"/>
</dbReference>
<evidence type="ECO:0000313" key="4">
    <source>
        <dbReference type="Proteomes" id="UP001158049"/>
    </source>
</evidence>
<dbReference type="Pfam" id="PF13538">
    <property type="entry name" value="UvrD_C_2"/>
    <property type="match status" value="1"/>
</dbReference>
<evidence type="ECO:0000259" key="2">
    <source>
        <dbReference type="Pfam" id="PF13538"/>
    </source>
</evidence>
<dbReference type="InterPro" id="IPR027417">
    <property type="entry name" value="P-loop_NTPase"/>
</dbReference>
<dbReference type="PANTHER" id="PTHR11070:SF2">
    <property type="entry name" value="ATP-DEPENDENT DNA HELICASE SRS2"/>
    <property type="match status" value="1"/>
</dbReference>
<gene>
    <name evidence="3" type="ORF">SAMN06295970_11117</name>
</gene>
<reference evidence="3 4" key="1">
    <citation type="submission" date="2017-05" db="EMBL/GenBank/DDBJ databases">
        <authorList>
            <person name="Varghese N."/>
            <person name="Submissions S."/>
        </authorList>
    </citation>
    <scope>NUCLEOTIDE SEQUENCE [LARGE SCALE GENOMIC DNA]</scope>
    <source>
        <strain evidence="3 4">DSM 26001</strain>
    </source>
</reference>
<evidence type="ECO:0000256" key="1">
    <source>
        <dbReference type="ARBA" id="ARBA00034923"/>
    </source>
</evidence>
<name>A0ABY1QBI5_9BURK</name>
<sequence length="550" mass="60639">MPQILPSGWRELAVTGAAAREIETLHLFAARLPDALTVFHGVHWTRLEDGFSVYGEIDFIIVAPNGRMLLIEQKAGFLSETPDGLVKNYPGRTEHVRQQMLQMVDGLAARFDKGGGGRPDIDYLLYFPDYKVKDPALAGIEPSRVVDAGNRTRLVELVTQLLPVTPETAQYGRVRKFLGDMLQLTPDTSAMSGRAEELVTRLSQGLAVWARQLSFTPFRLRVVGTAGSGKTQLALAEYRAAIDAGKRPLYVCYNRPLADHVQQLVPPGGRVGTFHMLCDSFARETGMAPDYSAPGAFAEIEKVFDSASLPESWMHDVLIIDEGQDFAESWRDAMLRLLHPEGRALWLEDPMQNLYGRAPVPLPGWVTLHSQANYRSPRQIVDLLAGIIPDSERIQPASPFIGPDVERLVYPSGDAVAMAEATKQAITRCLAANFARSDIALLSFQGRAHSALLQADRLGQHTLRSFTGDYDLLGVPIYRDGQLLAESVYRFKGQSAPAVIFTEVDFEALDDRTVRKLFVGMTRARMKLVLVLSERAAALLEGSFQAHGAA</sequence>
<dbReference type="Proteomes" id="UP001158049">
    <property type="component" value="Unassembled WGS sequence"/>
</dbReference>
<dbReference type="Gene3D" id="3.40.50.300">
    <property type="entry name" value="P-loop containing nucleotide triphosphate hydrolases"/>
    <property type="match status" value="2"/>
</dbReference>